<feature type="signal peptide" evidence="3">
    <location>
        <begin position="1"/>
        <end position="24"/>
    </location>
</feature>
<feature type="domain" description="Laminin G" evidence="4">
    <location>
        <begin position="50"/>
        <end position="178"/>
    </location>
</feature>
<dbReference type="NCBIfam" id="TIGR04183">
    <property type="entry name" value="Por_Secre_tail"/>
    <property type="match status" value="1"/>
</dbReference>
<gene>
    <name evidence="6" type="ORF">SAMN05216474_0095</name>
</gene>
<dbReference type="OrthoDB" id="1391570at2"/>
<keyword evidence="7" id="KW-1185">Reference proteome</keyword>
<evidence type="ECO:0000256" key="1">
    <source>
        <dbReference type="ARBA" id="ARBA00022729"/>
    </source>
</evidence>
<dbReference type="GO" id="GO:0004553">
    <property type="term" value="F:hydrolase activity, hydrolyzing O-glycosyl compounds"/>
    <property type="evidence" value="ECO:0007669"/>
    <property type="project" value="UniProtKB-ARBA"/>
</dbReference>
<dbReference type="CDD" id="cd00110">
    <property type="entry name" value="LamG"/>
    <property type="match status" value="1"/>
</dbReference>
<reference evidence="6 7" key="1">
    <citation type="submission" date="2016-10" db="EMBL/GenBank/DDBJ databases">
        <authorList>
            <person name="de Groot N.N."/>
        </authorList>
    </citation>
    <scope>NUCLEOTIDE SEQUENCE [LARGE SCALE GENOMIC DNA]</scope>
    <source>
        <strain evidence="6 7">CGMCC 1.7005</strain>
    </source>
</reference>
<dbReference type="EMBL" id="FPAS01000001">
    <property type="protein sequence ID" value="SFT35983.1"/>
    <property type="molecule type" value="Genomic_DNA"/>
</dbReference>
<protein>
    <submittedName>
        <fullName evidence="6">Por secretion system C-terminal sorting domain-containing protein</fullName>
    </submittedName>
</protein>
<dbReference type="RefSeq" id="WP_090245054.1">
    <property type="nucleotide sequence ID" value="NZ_FPAS01000001.1"/>
</dbReference>
<accession>A0A1I6XCY6</accession>
<dbReference type="InterPro" id="IPR006558">
    <property type="entry name" value="LamG-like"/>
</dbReference>
<evidence type="ECO:0000256" key="3">
    <source>
        <dbReference type="SAM" id="SignalP"/>
    </source>
</evidence>
<dbReference type="STRING" id="477690.SAMN05216474_0095"/>
<evidence type="ECO:0000259" key="4">
    <source>
        <dbReference type="SMART" id="SM00282"/>
    </source>
</evidence>
<organism evidence="6 7">
    <name type="scientific">Lishizhenia tianjinensis</name>
    <dbReference type="NCBI Taxonomy" id="477690"/>
    <lineage>
        <taxon>Bacteria</taxon>
        <taxon>Pseudomonadati</taxon>
        <taxon>Bacteroidota</taxon>
        <taxon>Flavobacteriia</taxon>
        <taxon>Flavobacteriales</taxon>
        <taxon>Crocinitomicaceae</taxon>
        <taxon>Lishizhenia</taxon>
    </lineage>
</organism>
<feature type="domain" description="LamG-like jellyroll fold" evidence="5">
    <location>
        <begin position="50"/>
        <end position="183"/>
    </location>
</feature>
<dbReference type="Proteomes" id="UP000236454">
    <property type="component" value="Unassembled WGS sequence"/>
</dbReference>
<dbReference type="InterPro" id="IPR026444">
    <property type="entry name" value="Secre_tail"/>
</dbReference>
<evidence type="ECO:0000313" key="6">
    <source>
        <dbReference type="EMBL" id="SFT35983.1"/>
    </source>
</evidence>
<dbReference type="SMART" id="SM00282">
    <property type="entry name" value="LamG"/>
    <property type="match status" value="1"/>
</dbReference>
<dbReference type="Pfam" id="PF13385">
    <property type="entry name" value="Laminin_G_3"/>
    <property type="match status" value="1"/>
</dbReference>
<proteinExistence type="predicted"/>
<sequence>MRKKMYKVLTFFSLTFSLITTSYAQQNAFNFDGSNDYASGSFSGAPAGNSQRTVEAWIKTTATANGSQKVIVDWGNMTNGQRFTLNLLWSNSLRIEIGGSGISGTTPVNDGQWHHVAATHNPSASPTTKLYIDGNLETSGNFSVTLNTPVSPTMYIGKRNDNTGYFDGDIDEVRIWNVERTSSEIQSNMSSEFCTAPANLVAYFNFNHGTANGSNAGFNSFIDFSGNGNNLTQSGASMNGTSSNYITGINVPYQMSASFDSDYTCGSYFWQATNQTLSGIGNYSATITSSTGCDSIINMFLSSGLNFFGETIDTCAASYTWPVNGTTYTTPGTYQETYTNIHGCDSIRQLNLSIGQNNTTTQTVTSCGDYLWNIDGNTYNTTGIYVANLTNQSGCDSSVTLDLTIATIDNTVTDNGDLSLTANATGAIFQWIDCATNTPISGETNANFTVTQNGEYAVVVSNGTCTDTSACITIDYVGTDDFNTHPFAFYPNPAQNELHVIFENGAEKTIEIINAAGQTVYTQETKTLNNTLNIEGLPKGVYILQISSDEAVSSQRFIKN</sequence>
<name>A0A1I6XCY6_9FLAO</name>
<evidence type="ECO:0000259" key="5">
    <source>
        <dbReference type="SMART" id="SM00560"/>
    </source>
</evidence>
<dbReference type="SMART" id="SM00560">
    <property type="entry name" value="LamGL"/>
    <property type="match status" value="1"/>
</dbReference>
<feature type="chain" id="PRO_5014744484" evidence="3">
    <location>
        <begin position="25"/>
        <end position="560"/>
    </location>
</feature>
<dbReference type="InterPro" id="IPR001791">
    <property type="entry name" value="Laminin_G"/>
</dbReference>
<dbReference type="GO" id="GO:0005975">
    <property type="term" value="P:carbohydrate metabolic process"/>
    <property type="evidence" value="ECO:0007669"/>
    <property type="project" value="UniProtKB-ARBA"/>
</dbReference>
<dbReference type="InterPro" id="IPR013320">
    <property type="entry name" value="ConA-like_dom_sf"/>
</dbReference>
<dbReference type="Gene3D" id="2.60.120.200">
    <property type="match status" value="1"/>
</dbReference>
<dbReference type="Pfam" id="PF18962">
    <property type="entry name" value="Por_Secre_tail"/>
    <property type="match status" value="1"/>
</dbReference>
<keyword evidence="1 3" id="KW-0732">Signal</keyword>
<dbReference type="SUPFAM" id="SSF49899">
    <property type="entry name" value="Concanavalin A-like lectins/glucanases"/>
    <property type="match status" value="1"/>
</dbReference>
<dbReference type="AlphaFoldDB" id="A0A1I6XCY6"/>
<keyword evidence="2" id="KW-1015">Disulfide bond</keyword>
<evidence type="ECO:0000256" key="2">
    <source>
        <dbReference type="ARBA" id="ARBA00023157"/>
    </source>
</evidence>
<evidence type="ECO:0000313" key="7">
    <source>
        <dbReference type="Proteomes" id="UP000236454"/>
    </source>
</evidence>